<name>A0ABN2PTM6_9MICO</name>
<dbReference type="PANTHER" id="PTHR42788">
    <property type="entry name" value="TAURINE IMPORT ATP-BINDING PROTEIN-RELATED"/>
    <property type="match status" value="1"/>
</dbReference>
<reference evidence="5 6" key="1">
    <citation type="journal article" date="2019" name="Int. J. Syst. Evol. Microbiol.">
        <title>The Global Catalogue of Microorganisms (GCM) 10K type strain sequencing project: providing services to taxonomists for standard genome sequencing and annotation.</title>
        <authorList>
            <consortium name="The Broad Institute Genomics Platform"/>
            <consortium name="The Broad Institute Genome Sequencing Center for Infectious Disease"/>
            <person name="Wu L."/>
            <person name="Ma J."/>
        </authorList>
    </citation>
    <scope>NUCLEOTIDE SEQUENCE [LARGE SCALE GENOMIC DNA]</scope>
    <source>
        <strain evidence="5 6">JCM 14900</strain>
    </source>
</reference>
<dbReference type="CDD" id="cd03293">
    <property type="entry name" value="ABC_NrtD_SsuB_transporters"/>
    <property type="match status" value="1"/>
</dbReference>
<dbReference type="SMART" id="SM00382">
    <property type="entry name" value="AAA"/>
    <property type="match status" value="1"/>
</dbReference>
<feature type="domain" description="ABC transporter" evidence="4">
    <location>
        <begin position="13"/>
        <end position="251"/>
    </location>
</feature>
<proteinExistence type="predicted"/>
<sequence length="285" mass="31834">MTTVETSIDQPRVRVSDVTHYFEDPAGNITEASKAVDDVSLDVAPGEFVSLIGPSGCGKTTLLNMLAGFFAPTTGSLQINGKPVRGVQSDNVSFMFARDTLFPWKTTLANVTFPMEVGAQRVPSSERRDRARRLLERVQLGGAEEKYPHELSHGMRQRAALARTLAGNKEVILMDEPFGALDAQTRVLVQDEFAKIWEQERPSVLMVTHDLTEAIGLSDRIFVMSHRPAHIKAVYEVNIPRPRVILDLPNYPEFHELYAKLWRDLRPELTEDETPAADHLEEASA</sequence>
<evidence type="ECO:0000256" key="3">
    <source>
        <dbReference type="ARBA" id="ARBA00022840"/>
    </source>
</evidence>
<dbReference type="PROSITE" id="PS50893">
    <property type="entry name" value="ABC_TRANSPORTER_2"/>
    <property type="match status" value="1"/>
</dbReference>
<keyword evidence="6" id="KW-1185">Reference proteome</keyword>
<protein>
    <submittedName>
        <fullName evidence="5">ABC transporter ATP-binding protein</fullName>
    </submittedName>
</protein>
<keyword evidence="3 5" id="KW-0067">ATP-binding</keyword>
<evidence type="ECO:0000313" key="5">
    <source>
        <dbReference type="EMBL" id="GAA1931019.1"/>
    </source>
</evidence>
<keyword evidence="2" id="KW-0547">Nucleotide-binding</keyword>
<accession>A0ABN2PTM6</accession>
<dbReference type="InterPro" id="IPR050166">
    <property type="entry name" value="ABC_transporter_ATP-bind"/>
</dbReference>
<dbReference type="Pfam" id="PF00005">
    <property type="entry name" value="ABC_tran"/>
    <property type="match status" value="1"/>
</dbReference>
<dbReference type="SUPFAM" id="SSF52540">
    <property type="entry name" value="P-loop containing nucleoside triphosphate hydrolases"/>
    <property type="match status" value="1"/>
</dbReference>
<gene>
    <name evidence="5" type="ORF">GCM10009775_24000</name>
</gene>
<evidence type="ECO:0000259" key="4">
    <source>
        <dbReference type="PROSITE" id="PS50893"/>
    </source>
</evidence>
<dbReference type="InterPro" id="IPR003593">
    <property type="entry name" value="AAA+_ATPase"/>
</dbReference>
<dbReference type="GO" id="GO:0005524">
    <property type="term" value="F:ATP binding"/>
    <property type="evidence" value="ECO:0007669"/>
    <property type="project" value="UniProtKB-KW"/>
</dbReference>
<organism evidence="5 6">
    <name type="scientific">Microbacterium aoyamense</name>
    <dbReference type="NCBI Taxonomy" id="344166"/>
    <lineage>
        <taxon>Bacteria</taxon>
        <taxon>Bacillati</taxon>
        <taxon>Actinomycetota</taxon>
        <taxon>Actinomycetes</taxon>
        <taxon>Micrococcales</taxon>
        <taxon>Microbacteriaceae</taxon>
        <taxon>Microbacterium</taxon>
    </lineage>
</organism>
<evidence type="ECO:0000313" key="6">
    <source>
        <dbReference type="Proteomes" id="UP001501343"/>
    </source>
</evidence>
<dbReference type="RefSeq" id="WP_248148051.1">
    <property type="nucleotide sequence ID" value="NZ_BAAAOF010000004.1"/>
</dbReference>
<evidence type="ECO:0000256" key="1">
    <source>
        <dbReference type="ARBA" id="ARBA00022448"/>
    </source>
</evidence>
<dbReference type="InterPro" id="IPR027417">
    <property type="entry name" value="P-loop_NTPase"/>
</dbReference>
<dbReference type="Proteomes" id="UP001501343">
    <property type="component" value="Unassembled WGS sequence"/>
</dbReference>
<evidence type="ECO:0000256" key="2">
    <source>
        <dbReference type="ARBA" id="ARBA00022741"/>
    </source>
</evidence>
<dbReference type="PROSITE" id="PS00211">
    <property type="entry name" value="ABC_TRANSPORTER_1"/>
    <property type="match status" value="1"/>
</dbReference>
<keyword evidence="1" id="KW-0813">Transport</keyword>
<dbReference type="PANTHER" id="PTHR42788:SF13">
    <property type="entry name" value="ALIPHATIC SULFONATES IMPORT ATP-BINDING PROTEIN SSUB"/>
    <property type="match status" value="1"/>
</dbReference>
<dbReference type="Gene3D" id="3.40.50.300">
    <property type="entry name" value="P-loop containing nucleotide triphosphate hydrolases"/>
    <property type="match status" value="1"/>
</dbReference>
<comment type="caution">
    <text evidence="5">The sequence shown here is derived from an EMBL/GenBank/DDBJ whole genome shotgun (WGS) entry which is preliminary data.</text>
</comment>
<dbReference type="InterPro" id="IPR003439">
    <property type="entry name" value="ABC_transporter-like_ATP-bd"/>
</dbReference>
<dbReference type="EMBL" id="BAAAOF010000004">
    <property type="protein sequence ID" value="GAA1931019.1"/>
    <property type="molecule type" value="Genomic_DNA"/>
</dbReference>
<dbReference type="InterPro" id="IPR017871">
    <property type="entry name" value="ABC_transporter-like_CS"/>
</dbReference>